<dbReference type="AlphaFoldDB" id="A0A5J9WAY0"/>
<dbReference type="Gramene" id="TVU45156">
    <property type="protein sequence ID" value="TVU45156"/>
    <property type="gene ID" value="EJB05_04631"/>
</dbReference>
<sequence>MPGHIVERLTKPWLVVPLTYLDDGCPGEKRRLLLATTAQEAHAYDPDSGTLRTVASVAIGGNTDDSESLFRFAGMKQGKGEIDTDSIKETIDR</sequence>
<name>A0A5J9WAY0_9POAL</name>
<dbReference type="EMBL" id="RWGY01000004">
    <property type="protein sequence ID" value="TVU45156.1"/>
    <property type="molecule type" value="Genomic_DNA"/>
</dbReference>
<accession>A0A5J9WAY0</accession>
<reference evidence="1 2" key="1">
    <citation type="journal article" date="2019" name="Sci. Rep.">
        <title>A high-quality genome of Eragrostis curvula grass provides insights into Poaceae evolution and supports new strategies to enhance forage quality.</title>
        <authorList>
            <person name="Carballo J."/>
            <person name="Santos B.A.C.M."/>
            <person name="Zappacosta D."/>
            <person name="Garbus I."/>
            <person name="Selva J.P."/>
            <person name="Gallo C.A."/>
            <person name="Diaz A."/>
            <person name="Albertini E."/>
            <person name="Caccamo M."/>
            <person name="Echenique V."/>
        </authorList>
    </citation>
    <scope>NUCLEOTIDE SEQUENCE [LARGE SCALE GENOMIC DNA]</scope>
    <source>
        <strain evidence="2">cv. Victoria</strain>
        <tissue evidence="1">Leaf</tissue>
    </source>
</reference>
<feature type="non-terminal residue" evidence="1">
    <location>
        <position position="93"/>
    </location>
</feature>
<evidence type="ECO:0000313" key="1">
    <source>
        <dbReference type="EMBL" id="TVU45156.1"/>
    </source>
</evidence>
<keyword evidence="2" id="KW-1185">Reference proteome</keyword>
<proteinExistence type="predicted"/>
<comment type="caution">
    <text evidence="1">The sequence shown here is derived from an EMBL/GenBank/DDBJ whole genome shotgun (WGS) entry which is preliminary data.</text>
</comment>
<organism evidence="1 2">
    <name type="scientific">Eragrostis curvula</name>
    <name type="common">weeping love grass</name>
    <dbReference type="NCBI Taxonomy" id="38414"/>
    <lineage>
        <taxon>Eukaryota</taxon>
        <taxon>Viridiplantae</taxon>
        <taxon>Streptophyta</taxon>
        <taxon>Embryophyta</taxon>
        <taxon>Tracheophyta</taxon>
        <taxon>Spermatophyta</taxon>
        <taxon>Magnoliopsida</taxon>
        <taxon>Liliopsida</taxon>
        <taxon>Poales</taxon>
        <taxon>Poaceae</taxon>
        <taxon>PACMAD clade</taxon>
        <taxon>Chloridoideae</taxon>
        <taxon>Eragrostideae</taxon>
        <taxon>Eragrostidinae</taxon>
        <taxon>Eragrostis</taxon>
    </lineage>
</organism>
<protein>
    <submittedName>
        <fullName evidence="1">Uncharacterized protein</fullName>
    </submittedName>
</protein>
<dbReference type="Proteomes" id="UP000324897">
    <property type="component" value="Chromosome 5"/>
</dbReference>
<evidence type="ECO:0000313" key="2">
    <source>
        <dbReference type="Proteomes" id="UP000324897"/>
    </source>
</evidence>
<feature type="non-terminal residue" evidence="1">
    <location>
        <position position="1"/>
    </location>
</feature>
<gene>
    <name evidence="1" type="ORF">EJB05_04631</name>
</gene>
<dbReference type="OrthoDB" id="691863at2759"/>